<protein>
    <submittedName>
        <fullName evidence="6">Beta-ketoacyl synthase protein</fullName>
    </submittedName>
</protein>
<dbReference type="InterPro" id="IPR014030">
    <property type="entry name" value="Ketoacyl_synth_N"/>
</dbReference>
<comment type="caution">
    <text evidence="6">The sequence shown here is derived from an EMBL/GenBank/DDBJ whole genome shotgun (WGS) entry which is preliminary data.</text>
</comment>
<keyword evidence="2 4" id="KW-0808">Transferase</keyword>
<gene>
    <name evidence="6" type="ORF">HMPREF1979_00061</name>
</gene>
<evidence type="ECO:0000313" key="6">
    <source>
        <dbReference type="EMBL" id="ERH25912.1"/>
    </source>
</evidence>
<name>U1S5K5_9ACTO</name>
<proteinExistence type="inferred from homology"/>
<dbReference type="PATRIC" id="fig|1321818.3.peg.48"/>
<dbReference type="RefSeq" id="WP_021609214.1">
    <property type="nucleotide sequence ID" value="NZ_KE951955.1"/>
</dbReference>
<dbReference type="InterPro" id="IPR000794">
    <property type="entry name" value="Beta-ketoacyl_synthase"/>
</dbReference>
<dbReference type="GO" id="GO:0006633">
    <property type="term" value="P:fatty acid biosynthetic process"/>
    <property type="evidence" value="ECO:0007669"/>
    <property type="project" value="TreeGrafter"/>
</dbReference>
<dbReference type="SUPFAM" id="SSF53901">
    <property type="entry name" value="Thiolase-like"/>
    <property type="match status" value="2"/>
</dbReference>
<dbReference type="InterPro" id="IPR014031">
    <property type="entry name" value="Ketoacyl_synth_C"/>
</dbReference>
<dbReference type="Pfam" id="PF02801">
    <property type="entry name" value="Ketoacyl-synt_C"/>
    <property type="match status" value="1"/>
</dbReference>
<dbReference type="HOGENOM" id="CLU_000022_69_2_11"/>
<evidence type="ECO:0000256" key="2">
    <source>
        <dbReference type="ARBA" id="ARBA00022679"/>
    </source>
</evidence>
<evidence type="ECO:0000259" key="5">
    <source>
        <dbReference type="PROSITE" id="PS52004"/>
    </source>
</evidence>
<dbReference type="Pfam" id="PF00109">
    <property type="entry name" value="ketoacyl-synt"/>
    <property type="match status" value="1"/>
</dbReference>
<sequence>MKVVISGLGAISALGQNVEEIWDSVITGGSRYTERLEELPTDLRGLTARVDPSIYESVPPRLRAQMDISTQQAVVAAQECLDNSDLQKRLQPAQIGVYSGNSLGGFEFTHREFRKLWESGNPRSVSVYESFAWFYAVTTGQISIKFGLKGPARSLVAGASSGLDALGVAHDAITEGLPGAIAGGADSALDPWGYSGLSSLGDVSHVTDPQKAYLPFCVEAQGYVPGEGGAMLALEGYEAPSRDCVVIKGHARTFNGRSELASEGLARCIRLACERADMPFSKVDAAFMDAWGTLHWDASEHYAVTSTIGPEARMVAPSIGMGRLFSANGPMNAVLAVKSLETGILPGTPITGGELRWPDNFTTLPQEHGSLRNILILGRSPDGYNSALVLGFND</sequence>
<keyword evidence="3" id="KW-0012">Acyltransferase</keyword>
<comment type="similarity">
    <text evidence="1 4">Belongs to the thiolase-like superfamily. Beta-ketoacyl-ACP synthases family.</text>
</comment>
<reference evidence="6 7" key="1">
    <citation type="submission" date="2013-08" db="EMBL/GenBank/DDBJ databases">
        <authorList>
            <person name="Weinstock G."/>
            <person name="Sodergren E."/>
            <person name="Wylie T."/>
            <person name="Fulton L."/>
            <person name="Fulton R."/>
            <person name="Fronick C."/>
            <person name="O'Laughlin M."/>
            <person name="Godfrey J."/>
            <person name="Miner T."/>
            <person name="Herter B."/>
            <person name="Appelbaum E."/>
            <person name="Cordes M."/>
            <person name="Lek S."/>
            <person name="Wollam A."/>
            <person name="Pepin K.H."/>
            <person name="Palsikar V.B."/>
            <person name="Mitreva M."/>
            <person name="Wilson R.K."/>
        </authorList>
    </citation>
    <scope>NUCLEOTIDE SEQUENCE [LARGE SCALE GENOMIC DNA]</scope>
    <source>
        <strain evidence="6 7">F0542</strain>
    </source>
</reference>
<dbReference type="InterPro" id="IPR020841">
    <property type="entry name" value="PKS_Beta-ketoAc_synthase_dom"/>
</dbReference>
<dbReference type="GO" id="GO:0004315">
    <property type="term" value="F:3-oxoacyl-[acyl-carrier-protein] synthase activity"/>
    <property type="evidence" value="ECO:0007669"/>
    <property type="project" value="TreeGrafter"/>
</dbReference>
<accession>U1S5K5</accession>
<evidence type="ECO:0000313" key="7">
    <source>
        <dbReference type="Proteomes" id="UP000016536"/>
    </source>
</evidence>
<organism evidence="6 7">
    <name type="scientific">Actinomyces johnsonii F0542</name>
    <dbReference type="NCBI Taxonomy" id="1321818"/>
    <lineage>
        <taxon>Bacteria</taxon>
        <taxon>Bacillati</taxon>
        <taxon>Actinomycetota</taxon>
        <taxon>Actinomycetes</taxon>
        <taxon>Actinomycetales</taxon>
        <taxon>Actinomycetaceae</taxon>
        <taxon>Actinomyces</taxon>
    </lineage>
</organism>
<evidence type="ECO:0000256" key="1">
    <source>
        <dbReference type="ARBA" id="ARBA00008467"/>
    </source>
</evidence>
<evidence type="ECO:0000256" key="4">
    <source>
        <dbReference type="RuleBase" id="RU003694"/>
    </source>
</evidence>
<dbReference type="InterPro" id="IPR016039">
    <property type="entry name" value="Thiolase-like"/>
</dbReference>
<keyword evidence="7" id="KW-1185">Reference proteome</keyword>
<dbReference type="Proteomes" id="UP000016536">
    <property type="component" value="Unassembled WGS sequence"/>
</dbReference>
<dbReference type="AlphaFoldDB" id="U1S5K5"/>
<dbReference type="PANTHER" id="PTHR11712">
    <property type="entry name" value="POLYKETIDE SYNTHASE-RELATED"/>
    <property type="match status" value="1"/>
</dbReference>
<evidence type="ECO:0000256" key="3">
    <source>
        <dbReference type="ARBA" id="ARBA00023315"/>
    </source>
</evidence>
<dbReference type="PANTHER" id="PTHR11712:SF322">
    <property type="entry name" value="POLYKETIDE BETA-KETOACYL SYNTHASE 2-RELATED"/>
    <property type="match status" value="1"/>
</dbReference>
<dbReference type="PROSITE" id="PS52004">
    <property type="entry name" value="KS3_2"/>
    <property type="match status" value="1"/>
</dbReference>
<dbReference type="EMBL" id="AWSE01000004">
    <property type="protein sequence ID" value="ERH25912.1"/>
    <property type="molecule type" value="Genomic_DNA"/>
</dbReference>
<feature type="domain" description="Ketosynthase family 3 (KS3)" evidence="5">
    <location>
        <begin position="1"/>
        <end position="392"/>
    </location>
</feature>
<dbReference type="Gene3D" id="3.40.47.10">
    <property type="match status" value="2"/>
</dbReference>